<dbReference type="GO" id="GO:0000287">
    <property type="term" value="F:magnesium ion binding"/>
    <property type="evidence" value="ECO:0007669"/>
    <property type="project" value="TreeGrafter"/>
</dbReference>
<dbReference type="SUPFAM" id="SSF56784">
    <property type="entry name" value="HAD-like"/>
    <property type="match status" value="1"/>
</dbReference>
<dbReference type="PANTHER" id="PTHR10000">
    <property type="entry name" value="PHOSPHOSERINE PHOSPHATASE"/>
    <property type="match status" value="1"/>
</dbReference>
<dbReference type="InterPro" id="IPR023214">
    <property type="entry name" value="HAD_sf"/>
</dbReference>
<dbReference type="InterPro" id="IPR036412">
    <property type="entry name" value="HAD-like_sf"/>
</dbReference>
<dbReference type="Gene3D" id="3.40.50.1000">
    <property type="entry name" value="HAD superfamily/HAD-like"/>
    <property type="match status" value="1"/>
</dbReference>
<gene>
    <name evidence="1" type="ORF">BBRV_LOCUS76635</name>
</gene>
<dbReference type="AlphaFoldDB" id="A0A6V7KI66"/>
<name>A0A6V7KI66_9HYME</name>
<dbReference type="GO" id="GO:0016791">
    <property type="term" value="F:phosphatase activity"/>
    <property type="evidence" value="ECO:0007669"/>
    <property type="project" value="TreeGrafter"/>
</dbReference>
<dbReference type="EMBL" id="CADCXW020000117">
    <property type="protein sequence ID" value="CAD1562197.1"/>
    <property type="molecule type" value="Genomic_DNA"/>
</dbReference>
<dbReference type="PANTHER" id="PTHR10000:SF58">
    <property type="entry name" value="PYRIDOXAL PHOSPHATE PHOSPHATASE YBHA"/>
    <property type="match status" value="1"/>
</dbReference>
<proteinExistence type="predicted"/>
<dbReference type="GO" id="GO:0005829">
    <property type="term" value="C:cytosol"/>
    <property type="evidence" value="ECO:0007669"/>
    <property type="project" value="TreeGrafter"/>
</dbReference>
<accession>A0A6V7KI66</accession>
<organism evidence="1">
    <name type="scientific">Bracon brevicornis</name>
    <dbReference type="NCBI Taxonomy" id="1563983"/>
    <lineage>
        <taxon>Eukaryota</taxon>
        <taxon>Metazoa</taxon>
        <taxon>Ecdysozoa</taxon>
        <taxon>Arthropoda</taxon>
        <taxon>Hexapoda</taxon>
        <taxon>Insecta</taxon>
        <taxon>Pterygota</taxon>
        <taxon>Neoptera</taxon>
        <taxon>Endopterygota</taxon>
        <taxon>Hymenoptera</taxon>
        <taxon>Apocrita</taxon>
        <taxon>Ichneumonoidea</taxon>
        <taxon>Braconidae</taxon>
        <taxon>Braconinae</taxon>
        <taxon>Bracon</taxon>
    </lineage>
</organism>
<evidence type="ECO:0000313" key="1">
    <source>
        <dbReference type="EMBL" id="CAD1562197.1"/>
    </source>
</evidence>
<dbReference type="Pfam" id="PF08282">
    <property type="entry name" value="Hydrolase_3"/>
    <property type="match status" value="1"/>
</dbReference>
<protein>
    <submittedName>
        <fullName evidence="1">Uncharacterized protein</fullName>
    </submittedName>
</protein>
<sequence>MDEFCLTYEWSWQDQVDVVQSVNNKGKLLRERVTSQGYDMSEVFAFGDNFNDISMLEASVLGVAMGNTDDAVKAHADLVIGHNEETAIAQLIRQRVLQ</sequence>
<reference evidence="1" key="1">
    <citation type="submission" date="2020-07" db="EMBL/GenBank/DDBJ databases">
        <authorList>
            <person name="Ferguson B K."/>
        </authorList>
    </citation>
    <scope>NUCLEOTIDE SEQUENCE</scope>
    <source>
        <strain evidence="1">L06</strain>
    </source>
</reference>